<keyword evidence="3" id="KW-1185">Reference proteome</keyword>
<dbReference type="Proteomes" id="UP000887159">
    <property type="component" value="Unassembled WGS sequence"/>
</dbReference>
<organism evidence="2 3">
    <name type="scientific">Trichonephila clavipes</name>
    <name type="common">Golden silk orbweaver</name>
    <name type="synonym">Nephila clavipes</name>
    <dbReference type="NCBI Taxonomy" id="2585209"/>
    <lineage>
        <taxon>Eukaryota</taxon>
        <taxon>Metazoa</taxon>
        <taxon>Ecdysozoa</taxon>
        <taxon>Arthropoda</taxon>
        <taxon>Chelicerata</taxon>
        <taxon>Arachnida</taxon>
        <taxon>Araneae</taxon>
        <taxon>Araneomorphae</taxon>
        <taxon>Entelegynae</taxon>
        <taxon>Araneoidea</taxon>
        <taxon>Nephilidae</taxon>
        <taxon>Trichonephila</taxon>
    </lineage>
</organism>
<gene>
    <name evidence="2" type="ORF">TNCV_1089031</name>
</gene>
<protein>
    <submittedName>
        <fullName evidence="2">Uncharacterized protein</fullName>
    </submittedName>
</protein>
<accession>A0A8X6SX76</accession>
<comment type="caution">
    <text evidence="2">The sequence shown here is derived from an EMBL/GenBank/DDBJ whole genome shotgun (WGS) entry which is preliminary data.</text>
</comment>
<evidence type="ECO:0000313" key="3">
    <source>
        <dbReference type="Proteomes" id="UP000887159"/>
    </source>
</evidence>
<dbReference type="EMBL" id="BMAU01021343">
    <property type="protein sequence ID" value="GFY17127.1"/>
    <property type="molecule type" value="Genomic_DNA"/>
</dbReference>
<feature type="region of interest" description="Disordered" evidence="1">
    <location>
        <begin position="29"/>
        <end position="68"/>
    </location>
</feature>
<proteinExistence type="predicted"/>
<dbReference type="AlphaFoldDB" id="A0A8X6SX76"/>
<reference evidence="2" key="1">
    <citation type="submission" date="2020-08" db="EMBL/GenBank/DDBJ databases">
        <title>Multicomponent nature underlies the extraordinary mechanical properties of spider dragline silk.</title>
        <authorList>
            <person name="Kono N."/>
            <person name="Nakamura H."/>
            <person name="Mori M."/>
            <person name="Yoshida Y."/>
            <person name="Ohtoshi R."/>
            <person name="Malay A.D."/>
            <person name="Moran D.A.P."/>
            <person name="Tomita M."/>
            <person name="Numata K."/>
            <person name="Arakawa K."/>
        </authorList>
    </citation>
    <scope>NUCLEOTIDE SEQUENCE</scope>
</reference>
<sequence length="134" mass="14906">MKERRNPFRPPVLIIEASILPSRQMLENRCRDPDGEKGGQPIPIFVTRSPLVPPPSIPIQSKNSGKEIARAPSIDVWRETVTSPSPLAEACNPAKNGEARGVPVRYSRTLTTWGSKMSTPSSFVMPLFYLFVFN</sequence>
<evidence type="ECO:0000256" key="1">
    <source>
        <dbReference type="SAM" id="MobiDB-lite"/>
    </source>
</evidence>
<evidence type="ECO:0000313" key="2">
    <source>
        <dbReference type="EMBL" id="GFY17127.1"/>
    </source>
</evidence>
<name>A0A8X6SX76_TRICX</name>